<keyword evidence="2" id="KW-0472">Membrane</keyword>
<evidence type="ECO:0000256" key="2">
    <source>
        <dbReference type="SAM" id="Phobius"/>
    </source>
</evidence>
<feature type="region of interest" description="Disordered" evidence="1">
    <location>
        <begin position="425"/>
        <end position="485"/>
    </location>
</feature>
<feature type="transmembrane region" description="Helical" evidence="2">
    <location>
        <begin position="143"/>
        <end position="162"/>
    </location>
</feature>
<reference evidence="3" key="1">
    <citation type="submission" date="2024-05" db="EMBL/GenBank/DDBJ databases">
        <title>Whole genome shotgun sequence of Streptomyces hydrogenans NBRC 13475.</title>
        <authorList>
            <person name="Komaki H."/>
            <person name="Tamura T."/>
        </authorList>
    </citation>
    <scope>NUCLEOTIDE SEQUENCE</scope>
    <source>
        <strain evidence="3">NBRC 13475</strain>
    </source>
</reference>
<feature type="region of interest" description="Disordered" evidence="1">
    <location>
        <begin position="1"/>
        <end position="101"/>
    </location>
</feature>
<feature type="transmembrane region" description="Helical" evidence="2">
    <location>
        <begin position="309"/>
        <end position="331"/>
    </location>
</feature>
<feature type="compositionally biased region" description="Low complexity" evidence="1">
    <location>
        <begin position="16"/>
        <end position="46"/>
    </location>
</feature>
<feature type="transmembrane region" description="Helical" evidence="2">
    <location>
        <begin position="237"/>
        <end position="258"/>
    </location>
</feature>
<keyword evidence="2" id="KW-1133">Transmembrane helix</keyword>
<proteinExistence type="predicted"/>
<feature type="transmembrane region" description="Helical" evidence="2">
    <location>
        <begin position="379"/>
        <end position="404"/>
    </location>
</feature>
<feature type="transmembrane region" description="Helical" evidence="2">
    <location>
        <begin position="337"/>
        <end position="358"/>
    </location>
</feature>
<dbReference type="Pfam" id="PF13593">
    <property type="entry name" value="SBF_like"/>
    <property type="match status" value="1"/>
</dbReference>
<dbReference type="Proteomes" id="UP001052739">
    <property type="component" value="Unassembled WGS sequence"/>
</dbReference>
<keyword evidence="4" id="KW-1185">Reference proteome</keyword>
<organism evidence="3 4">
    <name type="scientific">Streptomyces hydrogenans</name>
    <dbReference type="NCBI Taxonomy" id="1873719"/>
    <lineage>
        <taxon>Bacteria</taxon>
        <taxon>Bacillati</taxon>
        <taxon>Actinomycetota</taxon>
        <taxon>Actinomycetes</taxon>
        <taxon>Kitasatosporales</taxon>
        <taxon>Streptomycetaceae</taxon>
        <taxon>Streptomyces</taxon>
    </lineage>
</organism>
<feature type="compositionally biased region" description="Basic residues" evidence="1">
    <location>
        <begin position="47"/>
        <end position="60"/>
    </location>
</feature>
<feature type="transmembrane region" description="Helical" evidence="2">
    <location>
        <begin position="205"/>
        <end position="225"/>
    </location>
</feature>
<accession>A0ABQ3PNW6</accession>
<dbReference type="Gene3D" id="1.20.1530.20">
    <property type="match status" value="1"/>
</dbReference>
<dbReference type="PANTHER" id="PTHR18640">
    <property type="entry name" value="SOLUTE CARRIER FAMILY 10 MEMBER 7"/>
    <property type="match status" value="1"/>
</dbReference>
<evidence type="ECO:0000256" key="1">
    <source>
        <dbReference type="SAM" id="MobiDB-lite"/>
    </source>
</evidence>
<gene>
    <name evidence="3" type="ORF">Shyd_80830</name>
</gene>
<evidence type="ECO:0000313" key="4">
    <source>
        <dbReference type="Proteomes" id="UP001052739"/>
    </source>
</evidence>
<dbReference type="EMBL" id="BNDW01000102">
    <property type="protein sequence ID" value="GHI26712.1"/>
    <property type="molecule type" value="Genomic_DNA"/>
</dbReference>
<protein>
    <recommendedName>
        <fullName evidence="5">Bile acid:sodium symporter</fullName>
    </recommendedName>
</protein>
<comment type="caution">
    <text evidence="3">The sequence shown here is derived from an EMBL/GenBank/DDBJ whole genome shotgun (WGS) entry which is preliminary data.</text>
</comment>
<name>A0ABQ3PNW6_9ACTN</name>
<dbReference type="InterPro" id="IPR016833">
    <property type="entry name" value="Put_Na-Bile_cotransptr"/>
</dbReference>
<keyword evidence="2" id="KW-0812">Transmembrane</keyword>
<dbReference type="PANTHER" id="PTHR18640:SF5">
    <property type="entry name" value="SODIUM_BILE ACID COTRANSPORTER 7"/>
    <property type="match status" value="1"/>
</dbReference>
<feature type="transmembrane region" description="Helical" evidence="2">
    <location>
        <begin position="111"/>
        <end position="131"/>
    </location>
</feature>
<evidence type="ECO:0008006" key="5">
    <source>
        <dbReference type="Google" id="ProtNLM"/>
    </source>
</evidence>
<feature type="transmembrane region" description="Helical" evidence="2">
    <location>
        <begin position="174"/>
        <end position="193"/>
    </location>
</feature>
<evidence type="ECO:0000313" key="3">
    <source>
        <dbReference type="EMBL" id="GHI26712.1"/>
    </source>
</evidence>
<dbReference type="InterPro" id="IPR038770">
    <property type="entry name" value="Na+/solute_symporter_sf"/>
</dbReference>
<feature type="compositionally biased region" description="Low complexity" evidence="1">
    <location>
        <begin position="438"/>
        <end position="457"/>
    </location>
</feature>
<feature type="transmembrane region" description="Helical" evidence="2">
    <location>
        <begin position="270"/>
        <end position="288"/>
    </location>
</feature>
<sequence>MDTTAPDAAARVPRRGTLPGRAPTATPAGAPGPALAARAGPTLPRTRPVRPRPVRPRAAPRIRPEVPDSRPPPAAALPGDAPTRPRTPDPPPYPRPAASGAMNRRPLLPSWLPVDGYVLALLGTVGLAALLPASGAAATAAESAATGVVALLFFLYGARLSTREALDGLRHWRLHLTVLGATFLVFPLLGLAARGLVPGILTPQLYGGFLFLCLVPSTIQSSIAFTSIARGNVPAAICAGSFSSLAGIVLTPLLAAALLGGDTGGLSADAVLRIVLQLLAPFLLGQVLRRWVAGFLVRHKKVLGYVDRGSILLVVYTAFSQGMVAGIWHLVTPGRLALLLAAEAVLLALMLALTWYGAGRLGFGRADRIAIQFAGSKKSLAAGLPMASVLFGAHASLAVLPLMLFHQMQLMVCAVLAKRRARDPEATDGQTAGGEGVDGAAADGQAGAGAARTAAPGHPDAPGRPGATPTPAPGRDRIAPPAPPR</sequence>